<dbReference type="OrthoDB" id="110773at2157"/>
<organism evidence="2 3">
    <name type="scientific">Halorubrum sodomense</name>
    <dbReference type="NCBI Taxonomy" id="35743"/>
    <lineage>
        <taxon>Archaea</taxon>
        <taxon>Methanobacteriati</taxon>
        <taxon>Methanobacteriota</taxon>
        <taxon>Stenosarchaea group</taxon>
        <taxon>Halobacteria</taxon>
        <taxon>Halobacteriales</taxon>
        <taxon>Haloferacaceae</taxon>
        <taxon>Halorubrum</taxon>
    </lineage>
</organism>
<dbReference type="RefSeq" id="WP_092919582.1">
    <property type="nucleotide sequence ID" value="NZ_FOYN01000001.1"/>
</dbReference>
<dbReference type="Proteomes" id="UP000198932">
    <property type="component" value="Unassembled WGS sequence"/>
</dbReference>
<keyword evidence="3" id="KW-1185">Reference proteome</keyword>
<name>A0A1I6FKC5_HALSD</name>
<dbReference type="AlphaFoldDB" id="A0A1I6FKC5"/>
<reference evidence="3" key="1">
    <citation type="submission" date="2016-10" db="EMBL/GenBank/DDBJ databases">
        <authorList>
            <person name="Varghese N."/>
            <person name="Submissions S."/>
        </authorList>
    </citation>
    <scope>NUCLEOTIDE SEQUENCE [LARGE SCALE GENOMIC DNA]</scope>
    <source>
        <strain evidence="3">RD 26</strain>
    </source>
</reference>
<dbReference type="InterPro" id="IPR002559">
    <property type="entry name" value="Transposase_11"/>
</dbReference>
<feature type="domain" description="Transposase IS4-like" evidence="1">
    <location>
        <begin position="110"/>
        <end position="270"/>
    </location>
</feature>
<dbReference type="Pfam" id="PF01609">
    <property type="entry name" value="DDE_Tnp_1"/>
    <property type="match status" value="1"/>
</dbReference>
<evidence type="ECO:0000313" key="3">
    <source>
        <dbReference type="Proteomes" id="UP000198932"/>
    </source>
</evidence>
<evidence type="ECO:0000313" key="2">
    <source>
        <dbReference type="EMBL" id="SFR30395.1"/>
    </source>
</evidence>
<evidence type="ECO:0000259" key="1">
    <source>
        <dbReference type="Pfam" id="PF01609"/>
    </source>
</evidence>
<sequence>MSKPLFRFVKQAVSLAQKRCAASPTAVSDPTGNGFPGWEHVTLHFLWVHMDATYREIVDWASEMDRVRGLLQLARTAFPAPSTLYRSFERVPMSVWRGFLRESANICDPGSHGAIDATFFDRETASRHYQHRSDRHIRTLKTTALVDADSCAVLDLHCSAHWPHDTQTGRRVALRNTEEIESLAGDKGYDDQSLRDALRSEGVRPLLRHRLFAAYDHAHNARLDSELYGQRWMAETAFSAIKRRFGPAVHPRAWYREFRELVLTATVYNLEQALKQ</sequence>
<proteinExistence type="predicted"/>
<accession>A0A1I6FKC5</accession>
<dbReference type="GO" id="GO:0004803">
    <property type="term" value="F:transposase activity"/>
    <property type="evidence" value="ECO:0007669"/>
    <property type="project" value="InterPro"/>
</dbReference>
<dbReference type="EMBL" id="FOYN01000001">
    <property type="protein sequence ID" value="SFR30395.1"/>
    <property type="molecule type" value="Genomic_DNA"/>
</dbReference>
<dbReference type="GO" id="GO:0003677">
    <property type="term" value="F:DNA binding"/>
    <property type="evidence" value="ECO:0007669"/>
    <property type="project" value="InterPro"/>
</dbReference>
<dbReference type="GO" id="GO:0006313">
    <property type="term" value="P:DNA transposition"/>
    <property type="evidence" value="ECO:0007669"/>
    <property type="project" value="InterPro"/>
</dbReference>
<protein>
    <submittedName>
        <fullName evidence="2">Transposase, IS5 family</fullName>
    </submittedName>
</protein>
<dbReference type="InterPro" id="IPR053520">
    <property type="entry name" value="Transposase_Tn903"/>
</dbReference>
<dbReference type="NCBIfam" id="NF033579">
    <property type="entry name" value="transpos_IS5_2"/>
    <property type="match status" value="1"/>
</dbReference>
<gene>
    <name evidence="2" type="ORF">SAMN04487937_0215</name>
</gene>